<dbReference type="InterPro" id="IPR038765">
    <property type="entry name" value="Papain-like_cys_pep_sf"/>
</dbReference>
<name>A0A2G3A8I1_CAPAN</name>
<dbReference type="SUPFAM" id="SSF54001">
    <property type="entry name" value="Cysteine proteinases"/>
    <property type="match status" value="1"/>
</dbReference>
<dbReference type="Proteomes" id="UP000222542">
    <property type="component" value="Unassembled WGS sequence"/>
</dbReference>
<protein>
    <recommendedName>
        <fullName evidence="4">Ubiquitin-like protease family profile domain-containing protein</fullName>
    </recommendedName>
</protein>
<feature type="region of interest" description="Disordered" evidence="1">
    <location>
        <begin position="341"/>
        <end position="360"/>
    </location>
</feature>
<feature type="region of interest" description="Disordered" evidence="1">
    <location>
        <begin position="71"/>
        <end position="135"/>
    </location>
</feature>
<evidence type="ECO:0000313" key="2">
    <source>
        <dbReference type="EMBL" id="PHT90537.1"/>
    </source>
</evidence>
<evidence type="ECO:0008006" key="4">
    <source>
        <dbReference type="Google" id="ProtNLM"/>
    </source>
</evidence>
<feature type="compositionally biased region" description="Basic residues" evidence="1">
    <location>
        <begin position="351"/>
        <end position="360"/>
    </location>
</feature>
<dbReference type="Gene3D" id="3.40.395.10">
    <property type="entry name" value="Adenoviral Proteinase, Chain A"/>
    <property type="match status" value="1"/>
</dbReference>
<feature type="compositionally biased region" description="Basic and acidic residues" evidence="1">
    <location>
        <begin position="106"/>
        <end position="117"/>
    </location>
</feature>
<dbReference type="OMA" id="VADFECH"/>
<reference evidence="2 3" key="2">
    <citation type="journal article" date="2017" name="Genome Biol.">
        <title>New reference genome sequences of hot pepper reveal the massive evolution of plant disease-resistance genes by retroduplication.</title>
        <authorList>
            <person name="Kim S."/>
            <person name="Park J."/>
            <person name="Yeom S.I."/>
            <person name="Kim Y.M."/>
            <person name="Seo E."/>
            <person name="Kim K.T."/>
            <person name="Kim M.S."/>
            <person name="Lee J.M."/>
            <person name="Cheong K."/>
            <person name="Shin H.S."/>
            <person name="Kim S.B."/>
            <person name="Han K."/>
            <person name="Lee J."/>
            <person name="Park M."/>
            <person name="Lee H.A."/>
            <person name="Lee H.Y."/>
            <person name="Lee Y."/>
            <person name="Oh S."/>
            <person name="Lee J.H."/>
            <person name="Choi E."/>
            <person name="Choi E."/>
            <person name="Lee S.E."/>
            <person name="Jeon J."/>
            <person name="Kim H."/>
            <person name="Choi G."/>
            <person name="Song H."/>
            <person name="Lee J."/>
            <person name="Lee S.C."/>
            <person name="Kwon J.K."/>
            <person name="Lee H.Y."/>
            <person name="Koo N."/>
            <person name="Hong Y."/>
            <person name="Kim R.W."/>
            <person name="Kang W.H."/>
            <person name="Huh J.H."/>
            <person name="Kang B.C."/>
            <person name="Yang T.J."/>
            <person name="Lee Y.H."/>
            <person name="Bennetzen J.L."/>
            <person name="Choi D."/>
        </authorList>
    </citation>
    <scope>NUCLEOTIDE SEQUENCE [LARGE SCALE GENOMIC DNA]</scope>
    <source>
        <strain evidence="3">cv. CM334</strain>
    </source>
</reference>
<evidence type="ECO:0000313" key="3">
    <source>
        <dbReference type="Proteomes" id="UP000222542"/>
    </source>
</evidence>
<sequence>MIEKSKVDADSTSTLNKKDLVVKADLHSLESEMKTYMKTYIDQKFKDLERLMNARFTEVLNLLEQKNETMKQKKIAKQSPKEATHSDDVADFECHTNPVSPHSVSKKTEEMESRQECDPSDAVVDNEGPTSTNNVVKETNKPVEMEDDKANQAPLFLKKGEQHEKHLDVTMYCLRKNYKNTNFPISRYTTTDCFFKVYIDKAYVNYYNSDVAKDLATQDTSVRTDEVDDMERSLINTIKGLSTCAGQPWHMVNEHKVPTDWTALKSYKGKSERDPFQVEYVYKIAQQDSGSLYCGVFVAVYAEYLSKGLGIPCSSIDAEYHRLRYSSLLCKYGSKKAENGYYSENDDPPRPRSKFAQKKNRQCFTY</sequence>
<feature type="compositionally biased region" description="Basic and acidic residues" evidence="1">
    <location>
        <begin position="79"/>
        <end position="94"/>
    </location>
</feature>
<accession>A0A2G3A8I1</accession>
<dbReference type="PANTHER" id="PTHR33022:SF13">
    <property type="entry name" value="UBIQUITIN-LIKE PROTEASE FAMILY PROFILE DOMAIN-CONTAINING PROTEIN"/>
    <property type="match status" value="1"/>
</dbReference>
<comment type="caution">
    <text evidence="2">The sequence shown here is derived from an EMBL/GenBank/DDBJ whole genome shotgun (WGS) entry which is preliminary data.</text>
</comment>
<dbReference type="EMBL" id="AYRZ02000002">
    <property type="protein sequence ID" value="PHT90537.1"/>
    <property type="molecule type" value="Genomic_DNA"/>
</dbReference>
<organism evidence="2 3">
    <name type="scientific">Capsicum annuum</name>
    <name type="common">Capsicum pepper</name>
    <dbReference type="NCBI Taxonomy" id="4072"/>
    <lineage>
        <taxon>Eukaryota</taxon>
        <taxon>Viridiplantae</taxon>
        <taxon>Streptophyta</taxon>
        <taxon>Embryophyta</taxon>
        <taxon>Tracheophyta</taxon>
        <taxon>Spermatophyta</taxon>
        <taxon>Magnoliopsida</taxon>
        <taxon>eudicotyledons</taxon>
        <taxon>Gunneridae</taxon>
        <taxon>Pentapetalae</taxon>
        <taxon>asterids</taxon>
        <taxon>lamiids</taxon>
        <taxon>Solanales</taxon>
        <taxon>Solanaceae</taxon>
        <taxon>Solanoideae</taxon>
        <taxon>Capsiceae</taxon>
        <taxon>Capsicum</taxon>
    </lineage>
</organism>
<evidence type="ECO:0000256" key="1">
    <source>
        <dbReference type="SAM" id="MobiDB-lite"/>
    </source>
</evidence>
<gene>
    <name evidence="2" type="ORF">T459_05650</name>
</gene>
<dbReference type="Gramene" id="PHT90537">
    <property type="protein sequence ID" value="PHT90537"/>
    <property type="gene ID" value="T459_05650"/>
</dbReference>
<keyword evidence="3" id="KW-1185">Reference proteome</keyword>
<proteinExistence type="predicted"/>
<reference evidence="2 3" key="1">
    <citation type="journal article" date="2014" name="Nat. Genet.">
        <title>Genome sequence of the hot pepper provides insights into the evolution of pungency in Capsicum species.</title>
        <authorList>
            <person name="Kim S."/>
            <person name="Park M."/>
            <person name="Yeom S.I."/>
            <person name="Kim Y.M."/>
            <person name="Lee J.M."/>
            <person name="Lee H.A."/>
            <person name="Seo E."/>
            <person name="Choi J."/>
            <person name="Cheong K."/>
            <person name="Kim K.T."/>
            <person name="Jung K."/>
            <person name="Lee G.W."/>
            <person name="Oh S.K."/>
            <person name="Bae C."/>
            <person name="Kim S.B."/>
            <person name="Lee H.Y."/>
            <person name="Kim S.Y."/>
            <person name="Kim M.S."/>
            <person name="Kang B.C."/>
            <person name="Jo Y.D."/>
            <person name="Yang H.B."/>
            <person name="Jeong H.J."/>
            <person name="Kang W.H."/>
            <person name="Kwon J.K."/>
            <person name="Shin C."/>
            <person name="Lim J.Y."/>
            <person name="Park J.H."/>
            <person name="Huh J.H."/>
            <person name="Kim J.S."/>
            <person name="Kim B.D."/>
            <person name="Cohen O."/>
            <person name="Paran I."/>
            <person name="Suh M.C."/>
            <person name="Lee S.B."/>
            <person name="Kim Y.K."/>
            <person name="Shin Y."/>
            <person name="Noh S.J."/>
            <person name="Park J."/>
            <person name="Seo Y.S."/>
            <person name="Kwon S.Y."/>
            <person name="Kim H.A."/>
            <person name="Park J.M."/>
            <person name="Kim H.J."/>
            <person name="Choi S.B."/>
            <person name="Bosland P.W."/>
            <person name="Reeves G."/>
            <person name="Jo S.H."/>
            <person name="Lee B.W."/>
            <person name="Cho H.T."/>
            <person name="Choi H.S."/>
            <person name="Lee M.S."/>
            <person name="Yu Y."/>
            <person name="Do Choi Y."/>
            <person name="Park B.S."/>
            <person name="van Deynze A."/>
            <person name="Ashrafi H."/>
            <person name="Hill T."/>
            <person name="Kim W.T."/>
            <person name="Pai H.S."/>
            <person name="Ahn H.K."/>
            <person name="Yeam I."/>
            <person name="Giovannoni J.J."/>
            <person name="Rose J.K."/>
            <person name="Sorensen I."/>
            <person name="Lee S.J."/>
            <person name="Kim R.W."/>
            <person name="Choi I.Y."/>
            <person name="Choi B.S."/>
            <person name="Lim J.S."/>
            <person name="Lee Y.H."/>
            <person name="Choi D."/>
        </authorList>
    </citation>
    <scope>NUCLEOTIDE SEQUENCE [LARGE SCALE GENOMIC DNA]</scope>
    <source>
        <strain evidence="3">cv. CM334</strain>
    </source>
</reference>
<dbReference type="PANTHER" id="PTHR33022">
    <property type="entry name" value="DUF1985 DOMAIN-CONTAINING PROTEIN"/>
    <property type="match status" value="1"/>
</dbReference>
<dbReference type="AlphaFoldDB" id="A0A2G3A8I1"/>